<organism evidence="2">
    <name type="scientific">Rhizophora mucronata</name>
    <name type="common">Asiatic mangrove</name>
    <dbReference type="NCBI Taxonomy" id="61149"/>
    <lineage>
        <taxon>Eukaryota</taxon>
        <taxon>Viridiplantae</taxon>
        <taxon>Streptophyta</taxon>
        <taxon>Embryophyta</taxon>
        <taxon>Tracheophyta</taxon>
        <taxon>Spermatophyta</taxon>
        <taxon>Magnoliopsida</taxon>
        <taxon>eudicotyledons</taxon>
        <taxon>Gunneridae</taxon>
        <taxon>Pentapetalae</taxon>
        <taxon>rosids</taxon>
        <taxon>fabids</taxon>
        <taxon>Malpighiales</taxon>
        <taxon>Rhizophoraceae</taxon>
        <taxon>Rhizophora</taxon>
    </lineage>
</organism>
<dbReference type="EMBL" id="GGEC01017701">
    <property type="protein sequence ID" value="MBW98184.1"/>
    <property type="molecule type" value="Transcribed_RNA"/>
</dbReference>
<evidence type="ECO:0000256" key="1">
    <source>
        <dbReference type="SAM" id="Phobius"/>
    </source>
</evidence>
<keyword evidence="1" id="KW-1133">Transmembrane helix</keyword>
<proteinExistence type="predicted"/>
<feature type="transmembrane region" description="Helical" evidence="1">
    <location>
        <begin position="15"/>
        <end position="40"/>
    </location>
</feature>
<protein>
    <submittedName>
        <fullName evidence="2">Uncharacterized protein</fullName>
    </submittedName>
</protein>
<dbReference type="AlphaFoldDB" id="A0A2P2JXH7"/>
<accession>A0A2P2JXH7</accession>
<keyword evidence="1" id="KW-0812">Transmembrane</keyword>
<sequence>MPVSVAFSYAGKETFLIAVLFFFLYFFFLAATHLLFLFYAEVRDSVVALNATKSIAKVGVAL</sequence>
<name>A0A2P2JXH7_RHIMU</name>
<keyword evidence="1" id="KW-0472">Membrane</keyword>
<reference evidence="2" key="1">
    <citation type="submission" date="2018-02" db="EMBL/GenBank/DDBJ databases">
        <title>Rhizophora mucronata_Transcriptome.</title>
        <authorList>
            <person name="Meera S.P."/>
            <person name="Sreeshan A."/>
            <person name="Augustine A."/>
        </authorList>
    </citation>
    <scope>NUCLEOTIDE SEQUENCE</scope>
    <source>
        <tissue evidence="2">Leaf</tissue>
    </source>
</reference>
<evidence type="ECO:0000313" key="2">
    <source>
        <dbReference type="EMBL" id="MBW98184.1"/>
    </source>
</evidence>